<evidence type="ECO:0000256" key="5">
    <source>
        <dbReference type="SAM" id="MobiDB-lite"/>
    </source>
</evidence>
<evidence type="ECO:0000256" key="1">
    <source>
        <dbReference type="ARBA" id="ARBA00004141"/>
    </source>
</evidence>
<reference evidence="7" key="1">
    <citation type="submission" date="2015-02" db="EMBL/GenBank/DDBJ databases">
        <authorList>
            <person name="Gon?alves P."/>
        </authorList>
    </citation>
    <scope>NUCLEOTIDE SEQUENCE [LARGE SCALE GENOMIC DNA]</scope>
</reference>
<dbReference type="Pfam" id="PF02466">
    <property type="entry name" value="Tim17"/>
    <property type="match status" value="1"/>
</dbReference>
<gene>
    <name evidence="6" type="primary">SPOSA6832_02919</name>
</gene>
<proteinExistence type="predicted"/>
<keyword evidence="4" id="KW-0472">Membrane</keyword>
<dbReference type="Proteomes" id="UP000243876">
    <property type="component" value="Unassembled WGS sequence"/>
</dbReference>
<feature type="non-terminal residue" evidence="6">
    <location>
        <position position="1"/>
    </location>
</feature>
<keyword evidence="3" id="KW-1133">Transmembrane helix</keyword>
<feature type="region of interest" description="Disordered" evidence="5">
    <location>
        <begin position="124"/>
        <end position="145"/>
    </location>
</feature>
<keyword evidence="7" id="KW-1185">Reference proteome</keyword>
<evidence type="ECO:0000256" key="3">
    <source>
        <dbReference type="ARBA" id="ARBA00022989"/>
    </source>
</evidence>
<organism evidence="6 7">
    <name type="scientific">Sporidiobolus salmonicolor</name>
    <name type="common">Yeast-like fungus</name>
    <name type="synonym">Sporobolomyces salmonicolor</name>
    <dbReference type="NCBI Taxonomy" id="5005"/>
    <lineage>
        <taxon>Eukaryota</taxon>
        <taxon>Fungi</taxon>
        <taxon>Dikarya</taxon>
        <taxon>Basidiomycota</taxon>
        <taxon>Pucciniomycotina</taxon>
        <taxon>Microbotryomycetes</taxon>
        <taxon>Sporidiobolales</taxon>
        <taxon>Sporidiobolaceae</taxon>
        <taxon>Sporobolomyces</taxon>
    </lineage>
</organism>
<evidence type="ECO:0000313" key="6">
    <source>
        <dbReference type="EMBL" id="CEQ41215.1"/>
    </source>
</evidence>
<evidence type="ECO:0000313" key="7">
    <source>
        <dbReference type="Proteomes" id="UP000243876"/>
    </source>
</evidence>
<feature type="region of interest" description="Disordered" evidence="5">
    <location>
        <begin position="1"/>
        <end position="34"/>
    </location>
</feature>
<sequence>MAAAAPIAPNSDDILGSHRFSPAAHPSQSPVQAPTAASILGGAQLDPSALHPLAGLVDNKELDYLLLEDDKLSSVAGGKTVLPSRGWGDELCYGTGSTYLGGLALGGAWGFTEGLRRPIARPASSTAPLASATTTASSATPSATAPKASAIGAQATAFAKEAGAQAAEGVKQAAEGVKQAAGAAHTAAGRVSSRLRWNNILNQVTRRGTSMGNSAGVLALIYNGINSSIDLYRGQVHDAYGSMTAAALTGLIWRSTAGVKSMVITSGLLTVGAAGWSYAKLQLL</sequence>
<evidence type="ECO:0000256" key="2">
    <source>
        <dbReference type="ARBA" id="ARBA00022692"/>
    </source>
</evidence>
<name>A0A0D6ENR4_SPOSA</name>
<dbReference type="PANTHER" id="PTHR15371:SF0">
    <property type="entry name" value="SD19278P"/>
    <property type="match status" value="1"/>
</dbReference>
<dbReference type="OrthoDB" id="159299at2759"/>
<keyword evidence="2" id="KW-0812">Transmembrane</keyword>
<dbReference type="GO" id="GO:0008320">
    <property type="term" value="F:protein transmembrane transporter activity"/>
    <property type="evidence" value="ECO:0007669"/>
    <property type="project" value="TreeGrafter"/>
</dbReference>
<dbReference type="EMBL" id="CENE01000012">
    <property type="protein sequence ID" value="CEQ41215.1"/>
    <property type="molecule type" value="Genomic_DNA"/>
</dbReference>
<evidence type="ECO:0000256" key="4">
    <source>
        <dbReference type="ARBA" id="ARBA00023136"/>
    </source>
</evidence>
<comment type="subcellular location">
    <subcellularLocation>
        <location evidence="1">Membrane</location>
        <topology evidence="1">Multi-pass membrane protein</topology>
    </subcellularLocation>
</comment>
<protein>
    <submittedName>
        <fullName evidence="6">SPOSA6832_02919-mRNA-1:cds</fullName>
    </submittedName>
</protein>
<dbReference type="PANTHER" id="PTHR15371">
    <property type="entry name" value="TIM23"/>
    <property type="match status" value="1"/>
</dbReference>
<accession>A0A0D6ENR4</accession>
<dbReference type="GO" id="GO:0030150">
    <property type="term" value="P:protein import into mitochondrial matrix"/>
    <property type="evidence" value="ECO:0007669"/>
    <property type="project" value="TreeGrafter"/>
</dbReference>
<dbReference type="AlphaFoldDB" id="A0A0D6ENR4"/>
<dbReference type="GO" id="GO:0005744">
    <property type="term" value="C:TIM23 mitochondrial import inner membrane translocase complex"/>
    <property type="evidence" value="ECO:0007669"/>
    <property type="project" value="TreeGrafter"/>
</dbReference>
<dbReference type="InterPro" id="IPR045238">
    <property type="entry name" value="Tim23-like"/>
</dbReference>